<proteinExistence type="predicted"/>
<dbReference type="Proteomes" id="UP000287188">
    <property type="component" value="Unassembled WGS sequence"/>
</dbReference>
<dbReference type="SUPFAM" id="SSF52540">
    <property type="entry name" value="P-loop containing nucleoside triphosphate hydrolases"/>
    <property type="match status" value="1"/>
</dbReference>
<protein>
    <submittedName>
        <fullName evidence="1">Uncharacterized protein</fullName>
    </submittedName>
</protein>
<dbReference type="EMBL" id="BIFS01000002">
    <property type="protein sequence ID" value="GCE23223.1"/>
    <property type="molecule type" value="Genomic_DNA"/>
</dbReference>
<name>A0A402AW18_9CHLR</name>
<keyword evidence="2" id="KW-1185">Reference proteome</keyword>
<evidence type="ECO:0000313" key="1">
    <source>
        <dbReference type="EMBL" id="GCE23223.1"/>
    </source>
</evidence>
<comment type="caution">
    <text evidence="1">The sequence shown here is derived from an EMBL/GenBank/DDBJ whole genome shotgun (WGS) entry which is preliminary data.</text>
</comment>
<gene>
    <name evidence="1" type="ORF">KDK_70230</name>
</gene>
<organism evidence="1 2">
    <name type="scientific">Dictyobacter kobayashii</name>
    <dbReference type="NCBI Taxonomy" id="2014872"/>
    <lineage>
        <taxon>Bacteria</taxon>
        <taxon>Bacillati</taxon>
        <taxon>Chloroflexota</taxon>
        <taxon>Ktedonobacteria</taxon>
        <taxon>Ktedonobacterales</taxon>
        <taxon>Dictyobacteraceae</taxon>
        <taxon>Dictyobacter</taxon>
    </lineage>
</organism>
<accession>A0A402AW18</accession>
<evidence type="ECO:0000313" key="2">
    <source>
        <dbReference type="Proteomes" id="UP000287188"/>
    </source>
</evidence>
<reference evidence="2" key="1">
    <citation type="submission" date="2018-12" db="EMBL/GenBank/DDBJ databases">
        <title>Tengunoibacter tsumagoiensis gen. nov., sp. nov., Dictyobacter kobayashii sp. nov., D. alpinus sp. nov., and D. joshuensis sp. nov. and description of Dictyobacteraceae fam. nov. within the order Ktedonobacterales isolated from Tengu-no-mugimeshi.</title>
        <authorList>
            <person name="Wang C.M."/>
            <person name="Zheng Y."/>
            <person name="Sakai Y."/>
            <person name="Toyoda A."/>
            <person name="Minakuchi Y."/>
            <person name="Abe K."/>
            <person name="Yokota A."/>
            <person name="Yabe S."/>
        </authorList>
    </citation>
    <scope>NUCLEOTIDE SEQUENCE [LARGE SCALE GENOMIC DNA]</scope>
    <source>
        <strain evidence="2">Uno11</strain>
    </source>
</reference>
<dbReference type="InterPro" id="IPR027417">
    <property type="entry name" value="P-loop_NTPase"/>
</dbReference>
<dbReference type="AlphaFoldDB" id="A0A402AW18"/>
<sequence length="702" mass="81044">MFALTADQRYLSNGASDFLRTHFPMTLQSHHFGRTTALSENELLTELLQPNKTVGNRVMILYGAAGSGKSELLRWLQTQVEQCDQVRAGVMIRISRTDLDIFHIFQRFQHLLPEPIFQEATQRRWEECRQKPRTFAKILVLTALEQLLTSDDHINALYYHLIDVVQSNLERYFSAMNVVDSNIEQFIELFSREDLNQMLRDSAIPIPLEYEALRHAILKVFREQLFEGLNFAVLLKRVAFYIQETYHQRPILLIDDLVQSINLFATDLLDYFMTLEEGCWDVLVGVTPNSLDSTLRGKELLDRIQYLDTIDDRVRKLWLSDEYGLSSSFLNEKNCTDYARLYLGEYKRFNGVPCNKSCPSFKHCVLLDLGYDEDILAPFNENILRRLFRALPEGKGKVRYFTLYLREIVERLSRDEELLAVLQDYIKPEQAVFHSDARLAHIYEYYSPLSEGQIGQTCGEDLSAIYTFFGVPEDVQQEPPIIMTLVKHAVGKDETQSSNKKQEVEVDPGKEAVKAWLQNEELNKQLLRNMRRGTAKVIKDGYAVDCMTRLNTAKSSHSLRWMQARFDTLPPIQLEGVDDYSGLALEREIGPLAYLLYDYADTAGRMEQDVRGMIATSGKLSRIMFRSIIYRDDNKNRLEAQLGMSIPQFAFSLFLWARNLGFLVVELPPAIEASIQVELFLPQHYPPRWSALGRVYLLALLA</sequence>